<dbReference type="EMBL" id="NFKK01000003">
    <property type="protein sequence ID" value="OUP53827.1"/>
    <property type="molecule type" value="Genomic_DNA"/>
</dbReference>
<accession>A0A1Y4LAT5</accession>
<dbReference type="RefSeq" id="WP_087371210.1">
    <property type="nucleotide sequence ID" value="NZ_NFKK01000003.1"/>
</dbReference>
<dbReference type="GO" id="GO:0006364">
    <property type="term" value="P:rRNA processing"/>
    <property type="evidence" value="ECO:0007669"/>
    <property type="project" value="TreeGrafter"/>
</dbReference>
<dbReference type="GO" id="GO:0043822">
    <property type="term" value="F:ribonuclease M5 activity"/>
    <property type="evidence" value="ECO:0007669"/>
    <property type="project" value="TreeGrafter"/>
</dbReference>
<evidence type="ECO:0000313" key="2">
    <source>
        <dbReference type="EMBL" id="OUP53827.1"/>
    </source>
</evidence>
<dbReference type="PROSITE" id="PS50880">
    <property type="entry name" value="TOPRIM"/>
    <property type="match status" value="1"/>
</dbReference>
<dbReference type="SUPFAM" id="SSF110455">
    <property type="entry name" value="Toprim domain"/>
    <property type="match status" value="1"/>
</dbReference>
<reference evidence="3" key="1">
    <citation type="submission" date="2017-04" db="EMBL/GenBank/DDBJ databases">
        <title>Function of individual gut microbiota members based on whole genome sequencing of pure cultures obtained from chicken caecum.</title>
        <authorList>
            <person name="Medvecky M."/>
            <person name="Cejkova D."/>
            <person name="Polansky O."/>
            <person name="Karasova D."/>
            <person name="Kubasova T."/>
            <person name="Cizek A."/>
            <person name="Rychlik I."/>
        </authorList>
    </citation>
    <scope>NUCLEOTIDE SEQUENCE [LARGE SCALE GENOMIC DNA]</scope>
    <source>
        <strain evidence="3">An180</strain>
    </source>
</reference>
<gene>
    <name evidence="2" type="ORF">B5F17_04385</name>
</gene>
<dbReference type="PANTHER" id="PTHR39156">
    <property type="entry name" value="RIBONUCLEASE M5"/>
    <property type="match status" value="1"/>
</dbReference>
<protein>
    <submittedName>
        <fullName evidence="2">Ribonuclease M5</fullName>
    </submittedName>
</protein>
<evidence type="ECO:0000313" key="3">
    <source>
        <dbReference type="Proteomes" id="UP000195897"/>
    </source>
</evidence>
<feature type="domain" description="Toprim" evidence="1">
    <location>
        <begin position="5"/>
        <end position="90"/>
    </location>
</feature>
<name>A0A1Y4LAT5_9FIRM</name>
<sequence length="209" mass="23070">MIRIKEAIIVEGRYDVNTVKQLVDTIVLETGGFRIFSDKERLSMFRQLAKKRGLLILTDSDGAGLVIRNYLKGSIPASQVKHAYIPEIFGKEPRKRTASKEGKLGVEGMKPDVLREALRRAGATILDDTSGEETGKCTEHAQRAISPIKKADLYALGLSGQPGSEKLRTQVLRELGLPTTLSANALIEFLNVISNRDELAALVEEIRKK</sequence>
<organism evidence="2 3">
    <name type="scientific">Butyricicoccus pullicaecorum</name>
    <dbReference type="NCBI Taxonomy" id="501571"/>
    <lineage>
        <taxon>Bacteria</taxon>
        <taxon>Bacillati</taxon>
        <taxon>Bacillota</taxon>
        <taxon>Clostridia</taxon>
        <taxon>Eubacteriales</taxon>
        <taxon>Butyricicoccaceae</taxon>
        <taxon>Butyricicoccus</taxon>
    </lineage>
</organism>
<dbReference type="SMART" id="SM00493">
    <property type="entry name" value="TOPRIM"/>
    <property type="match status" value="1"/>
</dbReference>
<dbReference type="Gene3D" id="3.40.1360.10">
    <property type="match status" value="1"/>
</dbReference>
<evidence type="ECO:0000259" key="1">
    <source>
        <dbReference type="PROSITE" id="PS50880"/>
    </source>
</evidence>
<dbReference type="PANTHER" id="PTHR39156:SF1">
    <property type="entry name" value="RIBONUCLEASE M5"/>
    <property type="match status" value="1"/>
</dbReference>
<dbReference type="Proteomes" id="UP000195897">
    <property type="component" value="Unassembled WGS sequence"/>
</dbReference>
<proteinExistence type="predicted"/>
<dbReference type="Pfam" id="PF01751">
    <property type="entry name" value="Toprim"/>
    <property type="match status" value="1"/>
</dbReference>
<dbReference type="InterPro" id="IPR006171">
    <property type="entry name" value="TOPRIM_dom"/>
</dbReference>
<comment type="caution">
    <text evidence="2">The sequence shown here is derived from an EMBL/GenBank/DDBJ whole genome shotgun (WGS) entry which is preliminary data.</text>
</comment>
<dbReference type="InterPro" id="IPR025156">
    <property type="entry name" value="RNase_M5_C"/>
</dbReference>
<dbReference type="Pfam" id="PF13331">
    <property type="entry name" value="DUF4093"/>
    <property type="match status" value="1"/>
</dbReference>
<dbReference type="AlphaFoldDB" id="A0A1Y4LAT5"/>